<keyword evidence="5 6" id="KW-0505">Motor protein</keyword>
<feature type="compositionally biased region" description="Low complexity" evidence="8">
    <location>
        <begin position="170"/>
        <end position="187"/>
    </location>
</feature>
<reference evidence="11" key="1">
    <citation type="submission" date="2025-08" db="UniProtKB">
        <authorList>
            <consortium name="RefSeq"/>
        </authorList>
    </citation>
    <scope>IDENTIFICATION</scope>
    <source>
        <tissue evidence="11">Gonads</tissue>
    </source>
</reference>
<dbReference type="SUPFAM" id="SSF52540">
    <property type="entry name" value="P-loop containing nucleoside triphosphate hydrolases"/>
    <property type="match status" value="1"/>
</dbReference>
<feature type="region of interest" description="Disordered" evidence="8">
    <location>
        <begin position="152"/>
        <end position="204"/>
    </location>
</feature>
<sequence>MGNGASVDTENSSPINRNRNTSRSHADMSRSPRGHQGFQERQLQQADDHVTLGSPQANLWSQAAVRAAGRENNYDLHDVVRAAQNPEHFTTNNDDLVFETFHHASGQEFQCLVQGGLRFYLDSWQTQQWQPFPVQWYNEGHITVENVIQGETDSSSQAASASATPPLSHNTATSGNGAAHGGAASEARPSRRERPRDDREGHLDHPLKGRVATYLFEERVNVHCYFDNDTGQWIKLPIGYEIHSDVIKDFMDIIQETIPDWTNSHDILASLRASNYDPHECISTYFNIGDPVTDPWLKGIVRTKNNAADVNLMEQKDKEIEKLKKTIKSLEQQLANSKEDLKKSNQKVVSLEDRVSTLEAENKSTNVRLTALQEARPKTAKVVTVEKSSVDPKTARALSESAKNLHKSHIQLKMAVKKHVGEISDLMKKAINGMRDIRSCDSGQSREIEDLRELYRKEALERKLLYNKLQELRGNIRVFARCRYDDRVQCSLEFPSDSDIATFNPATQQKKIFSFDKVYSPSSKQTEVFEDTLPIIHSCVDGYNVCILAYGQTGSGKTHTMMGPEHDPGVNIRSIKALLEICKERSDKADYTLKVSLLEIYNENVQDLLSSDVKTLPVQSKGNKVVIPGLTEVEVTSMADIQRVMELGNKNRTTAATKMNSQSSRSHLILKLSVEGLNRKAGTHSSGSLMLCDLAGSERVGKTEAQGQRLVEAAAINKSLTALGQVFSALRASQLHIPYRNSKLTHILQPALGGDAKACLFVAVSPDVRNITETISTLTFGSNARQIALGQAKANVSKRMPKDDDDD</sequence>
<evidence type="ECO:0000256" key="2">
    <source>
        <dbReference type="ARBA" id="ARBA00022741"/>
    </source>
</evidence>
<evidence type="ECO:0000256" key="5">
    <source>
        <dbReference type="PROSITE-ProRule" id="PRU00283"/>
    </source>
</evidence>
<dbReference type="InterPro" id="IPR001752">
    <property type="entry name" value="Kinesin_motor_dom"/>
</dbReference>
<evidence type="ECO:0000259" key="9">
    <source>
        <dbReference type="PROSITE" id="PS50067"/>
    </source>
</evidence>
<dbReference type="Gene3D" id="1.20.5.340">
    <property type="match status" value="1"/>
</dbReference>
<keyword evidence="6" id="KW-0493">Microtubule</keyword>
<dbReference type="OrthoDB" id="3176171at2759"/>
<evidence type="ECO:0000313" key="11">
    <source>
        <dbReference type="RefSeq" id="XP_013401759.2"/>
    </source>
</evidence>
<dbReference type="STRING" id="7574.A0A1S3IW30"/>
<evidence type="ECO:0000256" key="8">
    <source>
        <dbReference type="SAM" id="MobiDB-lite"/>
    </source>
</evidence>
<dbReference type="PANTHER" id="PTHR47972">
    <property type="entry name" value="KINESIN-LIKE PROTEIN KLP-3"/>
    <property type="match status" value="1"/>
</dbReference>
<keyword evidence="3 5" id="KW-0067">ATP-binding</keyword>
<evidence type="ECO:0000256" key="1">
    <source>
        <dbReference type="ARBA" id="ARBA00004245"/>
    </source>
</evidence>
<comment type="subcellular location">
    <subcellularLocation>
        <location evidence="1">Cytoplasm</location>
        <location evidence="1">Cytoskeleton</location>
    </subcellularLocation>
</comment>
<keyword evidence="10" id="KW-1185">Reference proteome</keyword>
<dbReference type="SUPFAM" id="SSF57997">
    <property type="entry name" value="Tropomyosin"/>
    <property type="match status" value="1"/>
</dbReference>
<accession>A0A1S3IW30</accession>
<feature type="compositionally biased region" description="Low complexity" evidence="8">
    <location>
        <begin position="154"/>
        <end position="163"/>
    </location>
</feature>
<dbReference type="GO" id="GO:0005524">
    <property type="term" value="F:ATP binding"/>
    <property type="evidence" value="ECO:0007669"/>
    <property type="project" value="UniProtKB-UniRule"/>
</dbReference>
<keyword evidence="4" id="KW-0963">Cytoplasm</keyword>
<dbReference type="InterPro" id="IPR019821">
    <property type="entry name" value="Kinesin_motor_CS"/>
</dbReference>
<protein>
    <recommendedName>
        <fullName evidence="6">Kinesin-like protein</fullName>
    </recommendedName>
</protein>
<dbReference type="GO" id="GO:0008017">
    <property type="term" value="F:microtubule binding"/>
    <property type="evidence" value="ECO:0007669"/>
    <property type="project" value="InterPro"/>
</dbReference>
<dbReference type="InterPro" id="IPR027640">
    <property type="entry name" value="Kinesin-like_fam"/>
</dbReference>
<dbReference type="GO" id="GO:0005874">
    <property type="term" value="C:microtubule"/>
    <property type="evidence" value="ECO:0007669"/>
    <property type="project" value="UniProtKB-KW"/>
</dbReference>
<organism evidence="10 11">
    <name type="scientific">Lingula anatina</name>
    <name type="common">Brachiopod</name>
    <name type="synonym">Lingula unguis</name>
    <dbReference type="NCBI Taxonomy" id="7574"/>
    <lineage>
        <taxon>Eukaryota</taxon>
        <taxon>Metazoa</taxon>
        <taxon>Spiralia</taxon>
        <taxon>Lophotrochozoa</taxon>
        <taxon>Brachiopoda</taxon>
        <taxon>Linguliformea</taxon>
        <taxon>Lingulata</taxon>
        <taxon>Lingulida</taxon>
        <taxon>Linguloidea</taxon>
        <taxon>Lingulidae</taxon>
        <taxon>Lingula</taxon>
    </lineage>
</organism>
<evidence type="ECO:0000256" key="3">
    <source>
        <dbReference type="ARBA" id="ARBA00022840"/>
    </source>
</evidence>
<dbReference type="SMART" id="SM00129">
    <property type="entry name" value="KISc"/>
    <property type="match status" value="1"/>
</dbReference>
<dbReference type="GeneID" id="106167505"/>
<feature type="compositionally biased region" description="Basic and acidic residues" evidence="8">
    <location>
        <begin position="188"/>
        <end position="204"/>
    </location>
</feature>
<feature type="domain" description="Kinesin motor" evidence="9">
    <location>
        <begin position="475"/>
        <end position="787"/>
    </location>
</feature>
<dbReference type="PROSITE" id="PS50067">
    <property type="entry name" value="KINESIN_MOTOR_2"/>
    <property type="match status" value="1"/>
</dbReference>
<dbReference type="GO" id="GO:0003777">
    <property type="term" value="F:microtubule motor activity"/>
    <property type="evidence" value="ECO:0007669"/>
    <property type="project" value="InterPro"/>
</dbReference>
<name>A0A1S3IW30_LINAN</name>
<keyword evidence="4" id="KW-0206">Cytoskeleton</keyword>
<dbReference type="InterPro" id="IPR027417">
    <property type="entry name" value="P-loop_NTPase"/>
</dbReference>
<dbReference type="PANTHER" id="PTHR47972:SF65">
    <property type="entry name" value="KINESIN-LIKE PROTEIN"/>
    <property type="match status" value="1"/>
</dbReference>
<dbReference type="InterPro" id="IPR036961">
    <property type="entry name" value="Kinesin_motor_dom_sf"/>
</dbReference>
<evidence type="ECO:0000313" key="10">
    <source>
        <dbReference type="Proteomes" id="UP000085678"/>
    </source>
</evidence>
<dbReference type="PRINTS" id="PR00380">
    <property type="entry name" value="KINESINHEAVY"/>
</dbReference>
<feature type="region of interest" description="Disordered" evidence="8">
    <location>
        <begin position="1"/>
        <end position="43"/>
    </location>
</feature>
<dbReference type="KEGG" id="lak:106167505"/>
<keyword evidence="2 5" id="KW-0547">Nucleotide-binding</keyword>
<evidence type="ECO:0000256" key="4">
    <source>
        <dbReference type="ARBA" id="ARBA00023212"/>
    </source>
</evidence>
<comment type="similarity">
    <text evidence="5 6">Belongs to the TRAFAC class myosin-kinesin ATPase superfamily. Kinesin family.</text>
</comment>
<dbReference type="Pfam" id="PF00225">
    <property type="entry name" value="Kinesin"/>
    <property type="match status" value="1"/>
</dbReference>
<dbReference type="OMA" id="YMFEERV"/>
<evidence type="ECO:0000256" key="6">
    <source>
        <dbReference type="RuleBase" id="RU000394"/>
    </source>
</evidence>
<keyword evidence="7" id="KW-0175">Coiled coil</keyword>
<proteinExistence type="inferred from homology"/>
<evidence type="ECO:0000256" key="7">
    <source>
        <dbReference type="SAM" id="Coils"/>
    </source>
</evidence>
<gene>
    <name evidence="11" type="primary">LOC106167505</name>
</gene>
<dbReference type="Gene3D" id="3.40.850.10">
    <property type="entry name" value="Kinesin motor domain"/>
    <property type="match status" value="1"/>
</dbReference>
<dbReference type="PROSITE" id="PS00411">
    <property type="entry name" value="KINESIN_MOTOR_1"/>
    <property type="match status" value="1"/>
</dbReference>
<feature type="binding site" evidence="5">
    <location>
        <begin position="551"/>
        <end position="558"/>
    </location>
    <ligand>
        <name>ATP</name>
        <dbReference type="ChEBI" id="CHEBI:30616"/>
    </ligand>
</feature>
<feature type="compositionally biased region" description="Polar residues" evidence="8">
    <location>
        <begin position="1"/>
        <end position="23"/>
    </location>
</feature>
<dbReference type="RefSeq" id="XP_013401759.2">
    <property type="nucleotide sequence ID" value="XM_013546305.2"/>
</dbReference>
<feature type="coiled-coil region" evidence="7">
    <location>
        <begin position="313"/>
        <end position="375"/>
    </location>
</feature>
<dbReference type="GO" id="GO:0007018">
    <property type="term" value="P:microtubule-based movement"/>
    <property type="evidence" value="ECO:0007669"/>
    <property type="project" value="InterPro"/>
</dbReference>
<dbReference type="Proteomes" id="UP000085678">
    <property type="component" value="Unplaced"/>
</dbReference>
<dbReference type="InParanoid" id="A0A1S3IW30"/>
<dbReference type="AlphaFoldDB" id="A0A1S3IW30"/>